<keyword evidence="4" id="KW-0238">DNA-binding</keyword>
<dbReference type="Gene3D" id="1.10.1740.10">
    <property type="match status" value="1"/>
</dbReference>
<name>A0A1H3XSL9_XYLRU</name>
<dbReference type="RefSeq" id="WP_074759937.1">
    <property type="nucleotide sequence ID" value="NZ_FNRF01000001.1"/>
</dbReference>
<dbReference type="InterPro" id="IPR039425">
    <property type="entry name" value="RNA_pol_sigma-70-like"/>
</dbReference>
<evidence type="ECO:0000256" key="3">
    <source>
        <dbReference type="ARBA" id="ARBA00023082"/>
    </source>
</evidence>
<dbReference type="AlphaFoldDB" id="A0A1H3XSL9"/>
<dbReference type="GO" id="GO:0003677">
    <property type="term" value="F:DNA binding"/>
    <property type="evidence" value="ECO:0007669"/>
    <property type="project" value="UniProtKB-KW"/>
</dbReference>
<organism evidence="8 9">
    <name type="scientific">Xylanibacter ruminicola</name>
    <name type="common">Prevotella ruminicola</name>
    <dbReference type="NCBI Taxonomy" id="839"/>
    <lineage>
        <taxon>Bacteria</taxon>
        <taxon>Pseudomonadati</taxon>
        <taxon>Bacteroidota</taxon>
        <taxon>Bacteroidia</taxon>
        <taxon>Bacteroidales</taxon>
        <taxon>Prevotellaceae</taxon>
        <taxon>Xylanibacter</taxon>
    </lineage>
</organism>
<dbReference type="GO" id="GO:0016987">
    <property type="term" value="F:sigma factor activity"/>
    <property type="evidence" value="ECO:0007669"/>
    <property type="project" value="UniProtKB-KW"/>
</dbReference>
<sequence>MKKISFKTDILPLKNELYRLALRITLNPAEAEDVVQDTMIKVWNRREAWDDIESIEAFCLTICRNLALDRMRHLENQNQSLEEGDHDKADQSYASNPEEQAMQRNRIELIRQLINELPEKQRSAMQLREFEGKSYKEIASIMAVSEEQVKVNIFRARQAIRQKYIETEKYGL</sequence>
<dbReference type="PANTHER" id="PTHR43133:SF8">
    <property type="entry name" value="RNA POLYMERASE SIGMA FACTOR HI_1459-RELATED"/>
    <property type="match status" value="1"/>
</dbReference>
<dbReference type="InterPro" id="IPR007627">
    <property type="entry name" value="RNA_pol_sigma70_r2"/>
</dbReference>
<evidence type="ECO:0000259" key="6">
    <source>
        <dbReference type="Pfam" id="PF04542"/>
    </source>
</evidence>
<evidence type="ECO:0000256" key="1">
    <source>
        <dbReference type="ARBA" id="ARBA00010641"/>
    </source>
</evidence>
<reference evidence="8 9" key="1">
    <citation type="submission" date="2016-10" db="EMBL/GenBank/DDBJ databases">
        <authorList>
            <person name="de Groot N.N."/>
        </authorList>
    </citation>
    <scope>NUCLEOTIDE SEQUENCE [LARGE SCALE GENOMIC DNA]</scope>
    <source>
        <strain evidence="8 9">D31d</strain>
    </source>
</reference>
<keyword evidence="5" id="KW-0804">Transcription</keyword>
<dbReference type="EMBL" id="FNRF01000001">
    <property type="protein sequence ID" value="SEA01901.1"/>
    <property type="molecule type" value="Genomic_DNA"/>
</dbReference>
<dbReference type="NCBIfam" id="TIGR02937">
    <property type="entry name" value="sigma70-ECF"/>
    <property type="match status" value="1"/>
</dbReference>
<dbReference type="InterPro" id="IPR014284">
    <property type="entry name" value="RNA_pol_sigma-70_dom"/>
</dbReference>
<dbReference type="Pfam" id="PF08281">
    <property type="entry name" value="Sigma70_r4_2"/>
    <property type="match status" value="1"/>
</dbReference>
<dbReference type="GO" id="GO:0006352">
    <property type="term" value="P:DNA-templated transcription initiation"/>
    <property type="evidence" value="ECO:0007669"/>
    <property type="project" value="InterPro"/>
</dbReference>
<dbReference type="PANTHER" id="PTHR43133">
    <property type="entry name" value="RNA POLYMERASE ECF-TYPE SIGMA FACTO"/>
    <property type="match status" value="1"/>
</dbReference>
<dbReference type="Pfam" id="PF04542">
    <property type="entry name" value="Sigma70_r2"/>
    <property type="match status" value="1"/>
</dbReference>
<dbReference type="SUPFAM" id="SSF88659">
    <property type="entry name" value="Sigma3 and sigma4 domains of RNA polymerase sigma factors"/>
    <property type="match status" value="1"/>
</dbReference>
<dbReference type="OrthoDB" id="670026at2"/>
<evidence type="ECO:0000256" key="5">
    <source>
        <dbReference type="ARBA" id="ARBA00023163"/>
    </source>
</evidence>
<dbReference type="Gene3D" id="1.10.10.10">
    <property type="entry name" value="Winged helix-like DNA-binding domain superfamily/Winged helix DNA-binding domain"/>
    <property type="match status" value="1"/>
</dbReference>
<dbReference type="InterPro" id="IPR013325">
    <property type="entry name" value="RNA_pol_sigma_r2"/>
</dbReference>
<comment type="similarity">
    <text evidence="1">Belongs to the sigma-70 factor family. ECF subfamily.</text>
</comment>
<keyword evidence="3" id="KW-0731">Sigma factor</keyword>
<evidence type="ECO:0000259" key="7">
    <source>
        <dbReference type="Pfam" id="PF08281"/>
    </source>
</evidence>
<dbReference type="InterPro" id="IPR013249">
    <property type="entry name" value="RNA_pol_sigma70_r4_t2"/>
</dbReference>
<evidence type="ECO:0000313" key="9">
    <source>
        <dbReference type="Proteomes" id="UP000182257"/>
    </source>
</evidence>
<evidence type="ECO:0000256" key="2">
    <source>
        <dbReference type="ARBA" id="ARBA00023015"/>
    </source>
</evidence>
<dbReference type="Proteomes" id="UP000182257">
    <property type="component" value="Unassembled WGS sequence"/>
</dbReference>
<proteinExistence type="inferred from homology"/>
<dbReference type="InterPro" id="IPR013324">
    <property type="entry name" value="RNA_pol_sigma_r3/r4-like"/>
</dbReference>
<evidence type="ECO:0000313" key="8">
    <source>
        <dbReference type="EMBL" id="SEA01901.1"/>
    </source>
</evidence>
<dbReference type="InterPro" id="IPR036388">
    <property type="entry name" value="WH-like_DNA-bd_sf"/>
</dbReference>
<feature type="domain" description="RNA polymerase sigma factor 70 region 4 type 2" evidence="7">
    <location>
        <begin position="108"/>
        <end position="159"/>
    </location>
</feature>
<keyword evidence="2" id="KW-0805">Transcription regulation</keyword>
<gene>
    <name evidence="8" type="ORF">SAMN05216462_0324</name>
</gene>
<evidence type="ECO:0000256" key="4">
    <source>
        <dbReference type="ARBA" id="ARBA00023125"/>
    </source>
</evidence>
<feature type="domain" description="RNA polymerase sigma-70 region 2" evidence="6">
    <location>
        <begin position="14"/>
        <end position="73"/>
    </location>
</feature>
<dbReference type="SUPFAM" id="SSF88946">
    <property type="entry name" value="Sigma2 domain of RNA polymerase sigma factors"/>
    <property type="match status" value="1"/>
</dbReference>
<dbReference type="CDD" id="cd06171">
    <property type="entry name" value="Sigma70_r4"/>
    <property type="match status" value="1"/>
</dbReference>
<accession>A0A1H3XSL9</accession>
<protein>
    <submittedName>
        <fullName evidence="8">RNA polymerase sigma-70 factor, ECF subfamily</fullName>
    </submittedName>
</protein>